<keyword evidence="6" id="KW-0963">Cytoplasm</keyword>
<dbReference type="AlphaFoldDB" id="A0A366HWY7"/>
<evidence type="ECO:0000256" key="4">
    <source>
        <dbReference type="ARBA" id="ARBA00023102"/>
    </source>
</evidence>
<dbReference type="PANTHER" id="PTHR23133:SF2">
    <property type="entry name" value="IMIDAZOLEGLYCEROL-PHOSPHATE DEHYDRATASE"/>
    <property type="match status" value="1"/>
</dbReference>
<dbReference type="EC" id="4.2.1.19" evidence="6 7"/>
<keyword evidence="3 6" id="KW-0028">Amino-acid biosynthesis</keyword>
<sequence length="198" mass="21775">MSAPRTSKQHRKTAETDIRLELNVDGTGVSEIKTGIGFFDHMLTLFAKHGLFDLKIHAKGDTEVDFHHTVEDTGIVLGNAFREALGAKTGITRYGHMLLPMDETLAQVAVDLSGRAFTVFRAPERVDTIGIGFHFQLVEEFVRGFANAILANVHVEIQYGKDAHHMAEAIFKGLARSLDHATKVDPRVTGVPSTKDVL</sequence>
<comment type="catalytic activity">
    <reaction evidence="6 7">
        <text>D-erythro-1-(imidazol-4-yl)glycerol 3-phosphate = 3-(imidazol-4-yl)-2-oxopropyl phosphate + H2O</text>
        <dbReference type="Rhea" id="RHEA:11040"/>
        <dbReference type="ChEBI" id="CHEBI:15377"/>
        <dbReference type="ChEBI" id="CHEBI:57766"/>
        <dbReference type="ChEBI" id="CHEBI:58278"/>
        <dbReference type="EC" id="4.2.1.19"/>
    </reaction>
</comment>
<comment type="similarity">
    <text evidence="6 7">Belongs to the imidazoleglycerol-phosphate dehydratase family.</text>
</comment>
<dbReference type="InterPro" id="IPR000807">
    <property type="entry name" value="ImidazoleglycerolP_deHydtase"/>
</dbReference>
<comment type="caution">
    <text evidence="8">The sequence shown here is derived from an EMBL/GenBank/DDBJ whole genome shotgun (WGS) entry which is preliminary data.</text>
</comment>
<dbReference type="GO" id="GO:0005737">
    <property type="term" value="C:cytoplasm"/>
    <property type="evidence" value="ECO:0007669"/>
    <property type="project" value="UniProtKB-SubCell"/>
</dbReference>
<dbReference type="EMBL" id="QNRR01000001">
    <property type="protein sequence ID" value="RBP48084.1"/>
    <property type="molecule type" value="Genomic_DNA"/>
</dbReference>
<dbReference type="Proteomes" id="UP000253426">
    <property type="component" value="Unassembled WGS sequence"/>
</dbReference>
<dbReference type="RefSeq" id="WP_113956958.1">
    <property type="nucleotide sequence ID" value="NZ_QNRR01000001.1"/>
</dbReference>
<keyword evidence="4 6" id="KW-0368">Histidine biosynthesis</keyword>
<reference evidence="8 9" key="1">
    <citation type="submission" date="2018-06" db="EMBL/GenBank/DDBJ databases">
        <title>Genomic Encyclopedia of Type Strains, Phase IV (KMG-IV): sequencing the most valuable type-strain genomes for metagenomic binning, comparative biology and taxonomic classification.</title>
        <authorList>
            <person name="Goeker M."/>
        </authorList>
    </citation>
    <scope>NUCLEOTIDE SEQUENCE [LARGE SCALE GENOMIC DNA]</scope>
    <source>
        <strain evidence="8 9">DSM 25532</strain>
    </source>
</reference>
<evidence type="ECO:0000313" key="9">
    <source>
        <dbReference type="Proteomes" id="UP000253426"/>
    </source>
</evidence>
<comment type="pathway">
    <text evidence="1 6 7">Amino-acid biosynthesis; L-histidine biosynthesis; L-histidine from 5-phospho-alpha-D-ribose 1-diphosphate: step 6/9.</text>
</comment>
<dbReference type="UniPathway" id="UPA00031">
    <property type="reaction ID" value="UER00011"/>
</dbReference>
<evidence type="ECO:0000256" key="3">
    <source>
        <dbReference type="ARBA" id="ARBA00022605"/>
    </source>
</evidence>
<dbReference type="Pfam" id="PF00475">
    <property type="entry name" value="IGPD"/>
    <property type="match status" value="1"/>
</dbReference>
<dbReference type="GO" id="GO:0004424">
    <property type="term" value="F:imidazoleglycerol-phosphate dehydratase activity"/>
    <property type="evidence" value="ECO:0007669"/>
    <property type="project" value="UniProtKB-UniRule"/>
</dbReference>
<dbReference type="FunFam" id="3.30.230.40:FF:000003">
    <property type="entry name" value="Imidazoleglycerol-phosphate dehydratase HisB"/>
    <property type="match status" value="1"/>
</dbReference>
<keyword evidence="9" id="KW-1185">Reference proteome</keyword>
<dbReference type="PROSITE" id="PS00954">
    <property type="entry name" value="IGP_DEHYDRATASE_1"/>
    <property type="match status" value="1"/>
</dbReference>
<gene>
    <name evidence="6" type="primary">hisB</name>
    <name evidence="8" type="ORF">DES53_101884</name>
</gene>
<evidence type="ECO:0000313" key="8">
    <source>
        <dbReference type="EMBL" id="RBP48084.1"/>
    </source>
</evidence>
<proteinExistence type="inferred from homology"/>
<evidence type="ECO:0000256" key="2">
    <source>
        <dbReference type="ARBA" id="ARBA00016664"/>
    </source>
</evidence>
<dbReference type="InterPro" id="IPR020568">
    <property type="entry name" value="Ribosomal_Su5_D2-typ_SF"/>
</dbReference>
<name>A0A366HWY7_9BACT</name>
<dbReference type="InterPro" id="IPR020565">
    <property type="entry name" value="ImidazoleglycerP_deHydtase_CS"/>
</dbReference>
<accession>A0A366HWY7</accession>
<organism evidence="8 9">
    <name type="scientific">Roseimicrobium gellanilyticum</name>
    <dbReference type="NCBI Taxonomy" id="748857"/>
    <lineage>
        <taxon>Bacteria</taxon>
        <taxon>Pseudomonadati</taxon>
        <taxon>Verrucomicrobiota</taxon>
        <taxon>Verrucomicrobiia</taxon>
        <taxon>Verrucomicrobiales</taxon>
        <taxon>Verrucomicrobiaceae</taxon>
        <taxon>Roseimicrobium</taxon>
    </lineage>
</organism>
<dbReference type="NCBIfam" id="NF002111">
    <property type="entry name" value="PRK00951.2-1"/>
    <property type="match status" value="1"/>
</dbReference>
<dbReference type="PROSITE" id="PS00955">
    <property type="entry name" value="IGP_DEHYDRATASE_2"/>
    <property type="match status" value="1"/>
</dbReference>
<evidence type="ECO:0000256" key="5">
    <source>
        <dbReference type="ARBA" id="ARBA00023239"/>
    </source>
</evidence>
<dbReference type="Gene3D" id="3.30.230.40">
    <property type="entry name" value="Imidazole glycerol phosphate dehydratase, domain 1"/>
    <property type="match status" value="2"/>
</dbReference>
<dbReference type="OrthoDB" id="9790411at2"/>
<protein>
    <recommendedName>
        <fullName evidence="2 6">Imidazoleglycerol-phosphate dehydratase</fullName>
        <shortName evidence="6">IGPD</shortName>
        <ecNumber evidence="6 7">4.2.1.19</ecNumber>
    </recommendedName>
</protein>
<dbReference type="FunFam" id="3.30.230.40:FF:000001">
    <property type="entry name" value="Imidazoleglycerol-phosphate dehydratase HisB"/>
    <property type="match status" value="1"/>
</dbReference>
<evidence type="ECO:0000256" key="1">
    <source>
        <dbReference type="ARBA" id="ARBA00005047"/>
    </source>
</evidence>
<comment type="subcellular location">
    <subcellularLocation>
        <location evidence="6 7">Cytoplasm</location>
    </subcellularLocation>
</comment>
<evidence type="ECO:0000256" key="6">
    <source>
        <dbReference type="HAMAP-Rule" id="MF_00076"/>
    </source>
</evidence>
<keyword evidence="5 6" id="KW-0456">Lyase</keyword>
<dbReference type="PANTHER" id="PTHR23133">
    <property type="entry name" value="IMIDAZOLEGLYCEROL-PHOSPHATE DEHYDRATASE HIS7"/>
    <property type="match status" value="1"/>
</dbReference>
<dbReference type="SUPFAM" id="SSF54211">
    <property type="entry name" value="Ribosomal protein S5 domain 2-like"/>
    <property type="match status" value="2"/>
</dbReference>
<dbReference type="GO" id="GO:0000105">
    <property type="term" value="P:L-histidine biosynthetic process"/>
    <property type="evidence" value="ECO:0007669"/>
    <property type="project" value="UniProtKB-UniRule"/>
</dbReference>
<dbReference type="NCBIfam" id="NF002114">
    <property type="entry name" value="PRK00951.2-4"/>
    <property type="match status" value="1"/>
</dbReference>
<dbReference type="InterPro" id="IPR038494">
    <property type="entry name" value="IGPD_sf"/>
</dbReference>
<dbReference type="CDD" id="cd07914">
    <property type="entry name" value="IGPD"/>
    <property type="match status" value="1"/>
</dbReference>
<evidence type="ECO:0000256" key="7">
    <source>
        <dbReference type="RuleBase" id="RU000599"/>
    </source>
</evidence>
<dbReference type="HAMAP" id="MF_00076">
    <property type="entry name" value="HisB"/>
    <property type="match status" value="1"/>
</dbReference>